<evidence type="ECO:0000313" key="1">
    <source>
        <dbReference type="EMBL" id="AAU07304.1"/>
    </source>
</evidence>
<name>A0A7I6GWC5_BORGP</name>
<protein>
    <submittedName>
        <fullName evidence="1">Uncharacterized protein</fullName>
    </submittedName>
</protein>
<reference evidence="1 2" key="1">
    <citation type="journal article" date="2004" name="Nucleic Acids Res.">
        <title>Comparative analysis of the Borrelia garinii genome.</title>
        <authorList>
            <person name="Glockner G."/>
            <person name="Lehmann R."/>
            <person name="Romualdi A."/>
            <person name="Pradella S."/>
            <person name="Schulte-Spechtel U."/>
            <person name="Schilhabel M."/>
            <person name="Wilske B."/>
            <person name="Suhnel J."/>
            <person name="Platzer M."/>
        </authorList>
    </citation>
    <scope>NUCLEOTIDE SEQUENCE [LARGE SCALE GENOMIC DNA]</scope>
    <source>
        <strain evidence="2">ATCC BAA-2496 / DSM 23469 / PBi</strain>
    </source>
</reference>
<dbReference type="EMBL" id="CP000013">
    <property type="protein sequence ID" value="AAU07304.1"/>
    <property type="molecule type" value="Genomic_DNA"/>
</dbReference>
<dbReference type="KEGG" id="bga:BG0461"/>
<dbReference type="AlphaFoldDB" id="A0A7I6GWC5"/>
<gene>
    <name evidence="1" type="ordered locus">BG0461</name>
</gene>
<proteinExistence type="predicted"/>
<organism evidence="1 2">
    <name type="scientific">Borrelia garinii subsp. bavariensis (strain ATCC BAA-2496 / DSM 23469 / PBi)</name>
    <name type="common">Borreliella bavariensis</name>
    <dbReference type="NCBI Taxonomy" id="290434"/>
    <lineage>
        <taxon>Bacteria</taxon>
        <taxon>Pseudomonadati</taxon>
        <taxon>Spirochaetota</taxon>
        <taxon>Spirochaetia</taxon>
        <taxon>Spirochaetales</taxon>
        <taxon>Borreliaceae</taxon>
        <taxon>Borreliella</taxon>
    </lineage>
</organism>
<sequence length="39" mass="4647">MPILNKKMHITIIFVVELVPKVFTKFEETNEEKKTKKTI</sequence>
<accession>A0A7I6GWC5</accession>
<dbReference type="Proteomes" id="UP000002276">
    <property type="component" value="Chromosome"/>
</dbReference>
<evidence type="ECO:0000313" key="2">
    <source>
        <dbReference type="Proteomes" id="UP000002276"/>
    </source>
</evidence>